<evidence type="ECO:0000313" key="2">
    <source>
        <dbReference type="EMBL" id="PMD27168.1"/>
    </source>
</evidence>
<name>A0A2J6QLN0_9HELO</name>
<keyword evidence="1" id="KW-0812">Transmembrane</keyword>
<protein>
    <submittedName>
        <fullName evidence="2">Uncharacterized protein</fullName>
    </submittedName>
</protein>
<evidence type="ECO:0000256" key="1">
    <source>
        <dbReference type="SAM" id="Phobius"/>
    </source>
</evidence>
<evidence type="ECO:0000313" key="3">
    <source>
        <dbReference type="Proteomes" id="UP000235672"/>
    </source>
</evidence>
<sequence>MERPRRKFSKPPVNVVCLVWSGFILWVLDIPLFCSPLSKILRPSQASRFAAMERLQERKTKHEALLRKVY</sequence>
<dbReference type="AlphaFoldDB" id="A0A2J6QLN0"/>
<keyword evidence="1" id="KW-1133">Transmembrane helix</keyword>
<proteinExistence type="predicted"/>
<keyword evidence="1" id="KW-0472">Membrane</keyword>
<gene>
    <name evidence="2" type="ORF">NA56DRAFT_640907</name>
</gene>
<keyword evidence="3" id="KW-1185">Reference proteome</keyword>
<accession>A0A2J6QLN0</accession>
<dbReference type="Proteomes" id="UP000235672">
    <property type="component" value="Unassembled WGS sequence"/>
</dbReference>
<feature type="transmembrane region" description="Helical" evidence="1">
    <location>
        <begin position="12"/>
        <end position="33"/>
    </location>
</feature>
<dbReference type="EMBL" id="KZ613466">
    <property type="protein sequence ID" value="PMD27168.1"/>
    <property type="molecule type" value="Genomic_DNA"/>
</dbReference>
<organism evidence="2 3">
    <name type="scientific">Hyaloscypha hepaticicola</name>
    <dbReference type="NCBI Taxonomy" id="2082293"/>
    <lineage>
        <taxon>Eukaryota</taxon>
        <taxon>Fungi</taxon>
        <taxon>Dikarya</taxon>
        <taxon>Ascomycota</taxon>
        <taxon>Pezizomycotina</taxon>
        <taxon>Leotiomycetes</taxon>
        <taxon>Helotiales</taxon>
        <taxon>Hyaloscyphaceae</taxon>
        <taxon>Hyaloscypha</taxon>
    </lineage>
</organism>
<reference evidence="2 3" key="1">
    <citation type="submission" date="2016-05" db="EMBL/GenBank/DDBJ databases">
        <title>A degradative enzymes factory behind the ericoid mycorrhizal symbiosis.</title>
        <authorList>
            <consortium name="DOE Joint Genome Institute"/>
            <person name="Martino E."/>
            <person name="Morin E."/>
            <person name="Grelet G."/>
            <person name="Kuo A."/>
            <person name="Kohler A."/>
            <person name="Daghino S."/>
            <person name="Barry K."/>
            <person name="Choi C."/>
            <person name="Cichocki N."/>
            <person name="Clum A."/>
            <person name="Copeland A."/>
            <person name="Hainaut M."/>
            <person name="Haridas S."/>
            <person name="Labutti K."/>
            <person name="Lindquist E."/>
            <person name="Lipzen A."/>
            <person name="Khouja H.-R."/>
            <person name="Murat C."/>
            <person name="Ohm R."/>
            <person name="Olson A."/>
            <person name="Spatafora J."/>
            <person name="Veneault-Fourrey C."/>
            <person name="Henrissat B."/>
            <person name="Grigoriev I."/>
            <person name="Martin F."/>
            <person name="Perotto S."/>
        </authorList>
    </citation>
    <scope>NUCLEOTIDE SEQUENCE [LARGE SCALE GENOMIC DNA]</scope>
    <source>
        <strain evidence="2 3">UAMH 7357</strain>
    </source>
</reference>